<dbReference type="GO" id="GO:0003855">
    <property type="term" value="F:3-dehydroquinate dehydratase activity"/>
    <property type="evidence" value="ECO:0007669"/>
    <property type="project" value="UniProtKB-EC"/>
</dbReference>
<dbReference type="Gene3D" id="3.20.20.70">
    <property type="entry name" value="Aldolase class I"/>
    <property type="match status" value="1"/>
</dbReference>
<proteinExistence type="predicted"/>
<dbReference type="SUPFAM" id="SSF51569">
    <property type="entry name" value="Aldolase"/>
    <property type="match status" value="1"/>
</dbReference>
<gene>
    <name evidence="1" type="primary">aroD_1</name>
    <name evidence="1" type="ORF">Pan216_07150</name>
</gene>
<dbReference type="GO" id="GO:0009423">
    <property type="term" value="P:chorismate biosynthetic process"/>
    <property type="evidence" value="ECO:0007669"/>
    <property type="project" value="TreeGrafter"/>
</dbReference>
<dbReference type="OrthoDB" id="9792692at2"/>
<dbReference type="GO" id="GO:0004764">
    <property type="term" value="F:shikimate 3-dehydrogenase (NADP+) activity"/>
    <property type="evidence" value="ECO:0007669"/>
    <property type="project" value="InterPro"/>
</dbReference>
<dbReference type="Pfam" id="PF01487">
    <property type="entry name" value="DHquinase_I"/>
    <property type="match status" value="1"/>
</dbReference>
<protein>
    <submittedName>
        <fullName evidence="1">3-dehydroquinate dehydratase</fullName>
        <ecNumber evidence="1">4.2.1.10</ecNumber>
    </submittedName>
</protein>
<dbReference type="InterPro" id="IPR036291">
    <property type="entry name" value="NAD(P)-bd_dom_sf"/>
</dbReference>
<dbReference type="Gene3D" id="3.40.50.10860">
    <property type="entry name" value="Leucine Dehydrogenase, chain A, domain 1"/>
    <property type="match status" value="1"/>
</dbReference>
<dbReference type="EC" id="4.2.1.10" evidence="1"/>
<dbReference type="InterPro" id="IPR013785">
    <property type="entry name" value="Aldolase_TIM"/>
</dbReference>
<dbReference type="RefSeq" id="WP_145254864.1">
    <property type="nucleotide sequence ID" value="NZ_CP036279.1"/>
</dbReference>
<dbReference type="CDD" id="cd00502">
    <property type="entry name" value="DHQase_I"/>
    <property type="match status" value="1"/>
</dbReference>
<keyword evidence="2" id="KW-1185">Reference proteome</keyword>
<sequence length="491" mass="54152">MICVSIAQPSRRFALIDIINARGRCDFLEICLDRFVRRPSFTELFRAWNRPIIISCRRPRDGGQWKGDEDSRLALLHKAAAANADYVEIELDRVRDFRPENGAKLIVSHTDFDKNPSNLRQIWLQACENGADVVKLVLPNIALEEARRAIQILKEASRPTIIVARDEAGLMFSILGKRFGSPWAYAALEPGMESIPGMICVDDLRGALVIDDFGPKNQMVGVLGGQQEQLLAARILNQGFREGLLPIRAIPVTMGDNPEKFLRTAKRLPIQGILPSLEQRKLFAAHADHLDDIDPLNGSVDLLESSKGGWTGHDVMSKAIKRAFEKAFAERFPVENPIVGRPIIVLGSNSLAVSLALTLSRVGAEVSVVTKARDDLREIEGVISGGIYTLEEASDLTADALVRCTDEVKDLPAETVSKAGIAADFSNYPFATHRLHEFREEGGIVVDPIEIHHRVLLSVVQAYTGIKPNPDDVADSMAEWESDPAHPSLVE</sequence>
<dbReference type="AlphaFoldDB" id="A0A518AYT9"/>
<dbReference type="InterPro" id="IPR022893">
    <property type="entry name" value="Shikimate_DH_fam"/>
</dbReference>
<keyword evidence="1" id="KW-0456">Lyase</keyword>
<dbReference type="SUPFAM" id="SSF51735">
    <property type="entry name" value="NAD(P)-binding Rossmann-fold domains"/>
    <property type="match status" value="1"/>
</dbReference>
<accession>A0A518AYT9</accession>
<dbReference type="EMBL" id="CP036279">
    <property type="protein sequence ID" value="QDU59882.1"/>
    <property type="molecule type" value="Genomic_DNA"/>
</dbReference>
<dbReference type="KEGG" id="knv:Pan216_07150"/>
<name>A0A518AYT9_9BACT</name>
<dbReference type="Gene3D" id="3.40.50.720">
    <property type="entry name" value="NAD(P)-binding Rossmann-like Domain"/>
    <property type="match status" value="1"/>
</dbReference>
<dbReference type="PANTHER" id="PTHR21089">
    <property type="entry name" value="SHIKIMATE DEHYDROGENASE"/>
    <property type="match status" value="1"/>
</dbReference>
<dbReference type="Proteomes" id="UP000317093">
    <property type="component" value="Chromosome"/>
</dbReference>
<dbReference type="PANTHER" id="PTHR21089:SF1">
    <property type="entry name" value="BIFUNCTIONAL 3-DEHYDROQUINATE DEHYDRATASE_SHIKIMATE DEHYDROGENASE, CHLOROPLASTIC"/>
    <property type="match status" value="1"/>
</dbReference>
<dbReference type="GO" id="GO:0019632">
    <property type="term" value="P:shikimate metabolic process"/>
    <property type="evidence" value="ECO:0007669"/>
    <property type="project" value="TreeGrafter"/>
</dbReference>
<dbReference type="InterPro" id="IPR001381">
    <property type="entry name" value="DHquinase_I"/>
</dbReference>
<evidence type="ECO:0000313" key="2">
    <source>
        <dbReference type="Proteomes" id="UP000317093"/>
    </source>
</evidence>
<evidence type="ECO:0000313" key="1">
    <source>
        <dbReference type="EMBL" id="QDU59882.1"/>
    </source>
</evidence>
<organism evidence="1 2">
    <name type="scientific">Kolteria novifilia</name>
    <dbReference type="NCBI Taxonomy" id="2527975"/>
    <lineage>
        <taxon>Bacteria</taxon>
        <taxon>Pseudomonadati</taxon>
        <taxon>Planctomycetota</taxon>
        <taxon>Planctomycetia</taxon>
        <taxon>Kolteriales</taxon>
        <taxon>Kolteriaceae</taxon>
        <taxon>Kolteria</taxon>
    </lineage>
</organism>
<reference evidence="1 2" key="1">
    <citation type="submission" date="2019-02" db="EMBL/GenBank/DDBJ databases">
        <title>Deep-cultivation of Planctomycetes and their phenomic and genomic characterization uncovers novel biology.</title>
        <authorList>
            <person name="Wiegand S."/>
            <person name="Jogler M."/>
            <person name="Boedeker C."/>
            <person name="Pinto D."/>
            <person name="Vollmers J."/>
            <person name="Rivas-Marin E."/>
            <person name="Kohn T."/>
            <person name="Peeters S.H."/>
            <person name="Heuer A."/>
            <person name="Rast P."/>
            <person name="Oberbeckmann S."/>
            <person name="Bunk B."/>
            <person name="Jeske O."/>
            <person name="Meyerdierks A."/>
            <person name="Storesund J.E."/>
            <person name="Kallscheuer N."/>
            <person name="Luecker S."/>
            <person name="Lage O.M."/>
            <person name="Pohl T."/>
            <person name="Merkel B.J."/>
            <person name="Hornburger P."/>
            <person name="Mueller R.-W."/>
            <person name="Bruemmer F."/>
            <person name="Labrenz M."/>
            <person name="Spormann A.M."/>
            <person name="Op den Camp H."/>
            <person name="Overmann J."/>
            <person name="Amann R."/>
            <person name="Jetten M.S.M."/>
            <person name="Mascher T."/>
            <person name="Medema M.H."/>
            <person name="Devos D.P."/>
            <person name="Kaster A.-K."/>
            <person name="Ovreas L."/>
            <person name="Rohde M."/>
            <person name="Galperin M.Y."/>
            <person name="Jogler C."/>
        </authorList>
    </citation>
    <scope>NUCLEOTIDE SEQUENCE [LARGE SCALE GENOMIC DNA]</scope>
    <source>
        <strain evidence="1 2">Pan216</strain>
    </source>
</reference>